<dbReference type="PROSITE" id="PS01125">
    <property type="entry name" value="ROK"/>
    <property type="match status" value="1"/>
</dbReference>
<dbReference type="InterPro" id="IPR036388">
    <property type="entry name" value="WH-like_DNA-bd_sf"/>
</dbReference>
<sequence>MLLNRARLLASPAANTVFTTVLTRGPVVRPEIARITGLSSAAVTKAVKPMIESGYLEELPQGPRTIEGAGRPARPLAVRADREFFVGVKVTADELIGVVTDLRAQVVRAAHRIPVIDRSVEQVVRDIAVLVAELTPAHAERTHHIGVSVSGDVDRPGGVVRYSPFLGWHDVPLAELVGEATGLAVTVENDVKALTVAEQWFGEGVGADSFALATVGVGIGCALVVNGRLVTGGYGVAGEIGHIPVASGDGPDCHCGARGCVEAIASEEAIVTRARRAAGDPELDMAGAIDRAHGGDAAVRAVFDEAGKAIGLGLAAMVNLVGPERVVVSGEGVAAYDLFEEQIRAAFTTQAFGAAARCPLVVRPLPWEEWARGAAAVSIQSLFAA</sequence>
<evidence type="ECO:0000256" key="1">
    <source>
        <dbReference type="ARBA" id="ARBA00006479"/>
    </source>
</evidence>
<proteinExistence type="inferred from homology"/>
<dbReference type="RefSeq" id="WP_326014596.1">
    <property type="nucleotide sequence ID" value="NZ_JAOZYC010000024.1"/>
</dbReference>
<name>A0ABU6EZB9_9ACTN</name>
<dbReference type="InterPro" id="IPR043129">
    <property type="entry name" value="ATPase_NBD"/>
</dbReference>
<evidence type="ECO:0000313" key="2">
    <source>
        <dbReference type="EMBL" id="MEB8336964.1"/>
    </source>
</evidence>
<dbReference type="Pfam" id="PF00480">
    <property type="entry name" value="ROK"/>
    <property type="match status" value="1"/>
</dbReference>
<dbReference type="PANTHER" id="PTHR18964">
    <property type="entry name" value="ROK (REPRESSOR, ORF, KINASE) FAMILY"/>
    <property type="match status" value="1"/>
</dbReference>
<dbReference type="Gene3D" id="1.10.10.10">
    <property type="entry name" value="Winged helix-like DNA-binding domain superfamily/Winged helix DNA-binding domain"/>
    <property type="match status" value="1"/>
</dbReference>
<protein>
    <submittedName>
        <fullName evidence="2">ROK family protein</fullName>
    </submittedName>
</protein>
<reference evidence="2 3" key="1">
    <citation type="submission" date="2022-10" db="EMBL/GenBank/DDBJ databases">
        <authorList>
            <person name="Xie J."/>
            <person name="Shen N."/>
        </authorList>
    </citation>
    <scope>NUCLEOTIDE SEQUENCE [LARGE SCALE GENOMIC DNA]</scope>
    <source>
        <strain evidence="2 3">YIM65594</strain>
    </source>
</reference>
<dbReference type="SUPFAM" id="SSF53067">
    <property type="entry name" value="Actin-like ATPase domain"/>
    <property type="match status" value="1"/>
</dbReference>
<dbReference type="InterPro" id="IPR036390">
    <property type="entry name" value="WH_DNA-bd_sf"/>
</dbReference>
<gene>
    <name evidence="2" type="ORF">OKJ99_05465</name>
</gene>
<comment type="similarity">
    <text evidence="1">Belongs to the ROK (NagC/XylR) family.</text>
</comment>
<keyword evidence="3" id="KW-1185">Reference proteome</keyword>
<dbReference type="InterPro" id="IPR000600">
    <property type="entry name" value="ROK"/>
</dbReference>
<dbReference type="InterPro" id="IPR049874">
    <property type="entry name" value="ROK_cs"/>
</dbReference>
<dbReference type="EMBL" id="JAOZYC010000024">
    <property type="protein sequence ID" value="MEB8336964.1"/>
    <property type="molecule type" value="Genomic_DNA"/>
</dbReference>
<evidence type="ECO:0000313" key="3">
    <source>
        <dbReference type="Proteomes" id="UP001354931"/>
    </source>
</evidence>
<dbReference type="CDD" id="cd24073">
    <property type="entry name" value="ASKHA_ATPase_ROK_CYANR"/>
    <property type="match status" value="1"/>
</dbReference>
<dbReference type="Gene3D" id="3.30.420.40">
    <property type="match status" value="2"/>
</dbReference>
<dbReference type="PANTHER" id="PTHR18964:SF149">
    <property type="entry name" value="BIFUNCTIONAL UDP-N-ACETYLGLUCOSAMINE 2-EPIMERASE_N-ACETYLMANNOSAMINE KINASE"/>
    <property type="match status" value="1"/>
</dbReference>
<organism evidence="2 3">
    <name type="scientific">Streptomyces endophyticus</name>
    <dbReference type="NCBI Taxonomy" id="714166"/>
    <lineage>
        <taxon>Bacteria</taxon>
        <taxon>Bacillati</taxon>
        <taxon>Actinomycetota</taxon>
        <taxon>Actinomycetes</taxon>
        <taxon>Kitasatosporales</taxon>
        <taxon>Streptomycetaceae</taxon>
        <taxon>Streptomyces</taxon>
    </lineage>
</organism>
<dbReference type="SUPFAM" id="SSF46785">
    <property type="entry name" value="Winged helix' DNA-binding domain"/>
    <property type="match status" value="1"/>
</dbReference>
<comment type="caution">
    <text evidence="2">The sequence shown here is derived from an EMBL/GenBank/DDBJ whole genome shotgun (WGS) entry which is preliminary data.</text>
</comment>
<dbReference type="Proteomes" id="UP001354931">
    <property type="component" value="Unassembled WGS sequence"/>
</dbReference>
<accession>A0ABU6EZB9</accession>